<sequence length="99" mass="11173">MIQRKSQELLLSIRAKEAMASERRQTVGCHVKELTGKGKKIPNDWPNLIPICISPHETALPMLATITGMPYHGPLPIPRDHFHPAESMQPMHRMTSDII</sequence>
<evidence type="ECO:0000313" key="3">
    <source>
        <dbReference type="Proteomes" id="UP001054945"/>
    </source>
</evidence>
<feature type="region of interest" description="Disordered" evidence="1">
    <location>
        <begin position="80"/>
        <end position="99"/>
    </location>
</feature>
<reference evidence="2 3" key="1">
    <citation type="submission" date="2021-06" db="EMBL/GenBank/DDBJ databases">
        <title>Caerostris extrusa draft genome.</title>
        <authorList>
            <person name="Kono N."/>
            <person name="Arakawa K."/>
        </authorList>
    </citation>
    <scope>NUCLEOTIDE SEQUENCE [LARGE SCALE GENOMIC DNA]</scope>
</reference>
<evidence type="ECO:0000256" key="1">
    <source>
        <dbReference type="SAM" id="MobiDB-lite"/>
    </source>
</evidence>
<dbReference type="AlphaFoldDB" id="A0AAV4NVJ9"/>
<dbReference type="Proteomes" id="UP001054945">
    <property type="component" value="Unassembled WGS sequence"/>
</dbReference>
<dbReference type="EMBL" id="BPLR01021266">
    <property type="protein sequence ID" value="GIX87783.1"/>
    <property type="molecule type" value="Genomic_DNA"/>
</dbReference>
<organism evidence="2 3">
    <name type="scientific">Caerostris extrusa</name>
    <name type="common">Bark spider</name>
    <name type="synonym">Caerostris bankana</name>
    <dbReference type="NCBI Taxonomy" id="172846"/>
    <lineage>
        <taxon>Eukaryota</taxon>
        <taxon>Metazoa</taxon>
        <taxon>Ecdysozoa</taxon>
        <taxon>Arthropoda</taxon>
        <taxon>Chelicerata</taxon>
        <taxon>Arachnida</taxon>
        <taxon>Araneae</taxon>
        <taxon>Araneomorphae</taxon>
        <taxon>Entelegynae</taxon>
        <taxon>Araneoidea</taxon>
        <taxon>Araneidae</taxon>
        <taxon>Caerostris</taxon>
    </lineage>
</organism>
<keyword evidence="3" id="KW-1185">Reference proteome</keyword>
<proteinExistence type="predicted"/>
<gene>
    <name evidence="2" type="ORF">CEXT_393311</name>
</gene>
<comment type="caution">
    <text evidence="2">The sequence shown here is derived from an EMBL/GenBank/DDBJ whole genome shotgun (WGS) entry which is preliminary data.</text>
</comment>
<protein>
    <submittedName>
        <fullName evidence="2">Uncharacterized protein</fullName>
    </submittedName>
</protein>
<name>A0AAV4NVJ9_CAEEX</name>
<accession>A0AAV4NVJ9</accession>
<evidence type="ECO:0000313" key="2">
    <source>
        <dbReference type="EMBL" id="GIX87783.1"/>
    </source>
</evidence>